<dbReference type="AlphaFoldDB" id="A0A813J8S4"/>
<comment type="caution">
    <text evidence="2">The sequence shown here is derived from an EMBL/GenBank/DDBJ whole genome shotgun (WGS) entry which is preliminary data.</text>
</comment>
<reference evidence="2" key="1">
    <citation type="submission" date="2021-02" db="EMBL/GenBank/DDBJ databases">
        <authorList>
            <person name="Dougan E. K."/>
            <person name="Rhodes N."/>
            <person name="Thang M."/>
            <person name="Chan C."/>
        </authorList>
    </citation>
    <scope>NUCLEOTIDE SEQUENCE</scope>
</reference>
<dbReference type="Proteomes" id="UP000626109">
    <property type="component" value="Unassembled WGS sequence"/>
</dbReference>
<feature type="non-terminal residue" evidence="2">
    <location>
        <position position="1"/>
    </location>
</feature>
<evidence type="ECO:0000313" key="2">
    <source>
        <dbReference type="EMBL" id="CAE8668785.1"/>
    </source>
</evidence>
<feature type="region of interest" description="Disordered" evidence="1">
    <location>
        <begin position="250"/>
        <end position="279"/>
    </location>
</feature>
<gene>
    <name evidence="2" type="ORF">PGLA2088_LOCUS17025</name>
</gene>
<evidence type="ECO:0000256" key="1">
    <source>
        <dbReference type="SAM" id="MobiDB-lite"/>
    </source>
</evidence>
<name>A0A813J8S4_POLGL</name>
<dbReference type="EMBL" id="CAJNNW010022080">
    <property type="protein sequence ID" value="CAE8668785.1"/>
    <property type="molecule type" value="Genomic_DNA"/>
</dbReference>
<protein>
    <submittedName>
        <fullName evidence="2">Uncharacterized protein</fullName>
    </submittedName>
</protein>
<evidence type="ECO:0000313" key="3">
    <source>
        <dbReference type="Proteomes" id="UP000626109"/>
    </source>
</evidence>
<sequence length="279" mass="29529">DLVLPGIFERSEKMMMDLVQTGRIPLRQVMAVALLELRNIFKEIRDRELDRVRNNTKQGRRQAASTAAVFADGARVEYFSNGMSLWLSDRVVCRHRDGSYDLRVKKRADAGNLRAAAEFQVGQEVLYCSAQPGKGDPEPAFVISVSQDDIYELSVPGRSKHVPAARLQNLLRPPLSDSVPLEGHQEASLASSSHSESASADALAAVATVATHVTGLLGDLSEGGFATAVSSPETLQGALADALAAAASEGGTGSWDAWGVEEEGDASALGSPPVTTSGA</sequence>
<accession>A0A813J8S4</accession>
<proteinExistence type="predicted"/>
<organism evidence="2 3">
    <name type="scientific">Polarella glacialis</name>
    <name type="common">Dinoflagellate</name>
    <dbReference type="NCBI Taxonomy" id="89957"/>
    <lineage>
        <taxon>Eukaryota</taxon>
        <taxon>Sar</taxon>
        <taxon>Alveolata</taxon>
        <taxon>Dinophyceae</taxon>
        <taxon>Suessiales</taxon>
        <taxon>Suessiaceae</taxon>
        <taxon>Polarella</taxon>
    </lineage>
</organism>